<sequence length="114" mass="13010">MNNRAQNRHIFIVEIVTVVALKVMPVTIASIKERHIKFIRTLNDPLGSLGKKILKGEMKSSLYRKIFSLVVGAIFWTSVSIYFACILCRRSLVRDSGIINETMIMKKKWKLTAA</sequence>
<keyword evidence="1" id="KW-1133">Transmembrane helix</keyword>
<dbReference type="HOGENOM" id="CLU_2122890_0_0_1"/>
<evidence type="ECO:0000256" key="1">
    <source>
        <dbReference type="SAM" id="Phobius"/>
    </source>
</evidence>
<feature type="transmembrane region" description="Helical" evidence="1">
    <location>
        <begin position="66"/>
        <end position="88"/>
    </location>
</feature>
<dbReference type="Proteomes" id="UP000030854">
    <property type="component" value="Unassembled WGS sequence"/>
</dbReference>
<keyword evidence="3" id="KW-1185">Reference proteome</keyword>
<organism evidence="2 3">
    <name type="scientific">Uncinula necator</name>
    <name type="common">Grape powdery mildew</name>
    <dbReference type="NCBI Taxonomy" id="52586"/>
    <lineage>
        <taxon>Eukaryota</taxon>
        <taxon>Fungi</taxon>
        <taxon>Dikarya</taxon>
        <taxon>Ascomycota</taxon>
        <taxon>Pezizomycotina</taxon>
        <taxon>Leotiomycetes</taxon>
        <taxon>Erysiphales</taxon>
        <taxon>Erysiphaceae</taxon>
        <taxon>Erysiphe</taxon>
    </lineage>
</organism>
<evidence type="ECO:0000313" key="2">
    <source>
        <dbReference type="EMBL" id="KHJ30851.1"/>
    </source>
</evidence>
<comment type="caution">
    <text evidence="2">The sequence shown here is derived from an EMBL/GenBank/DDBJ whole genome shotgun (WGS) entry which is preliminary data.</text>
</comment>
<dbReference type="AlphaFoldDB" id="A0A0B1P1U5"/>
<dbReference type="EMBL" id="JNVN01003534">
    <property type="protein sequence ID" value="KHJ30851.1"/>
    <property type="molecule type" value="Genomic_DNA"/>
</dbReference>
<accession>A0A0B1P1U5</accession>
<reference evidence="2 3" key="1">
    <citation type="journal article" date="2014" name="BMC Genomics">
        <title>Adaptive genomic structural variation in the grape powdery mildew pathogen, Erysiphe necator.</title>
        <authorList>
            <person name="Jones L."/>
            <person name="Riaz S."/>
            <person name="Morales-Cruz A."/>
            <person name="Amrine K.C."/>
            <person name="McGuire B."/>
            <person name="Gubler W.D."/>
            <person name="Walker M.A."/>
            <person name="Cantu D."/>
        </authorList>
    </citation>
    <scope>NUCLEOTIDE SEQUENCE [LARGE SCALE GENOMIC DNA]</scope>
    <source>
        <strain evidence="3">c</strain>
    </source>
</reference>
<proteinExistence type="predicted"/>
<protein>
    <submittedName>
        <fullName evidence="2">Uncharacterized protein</fullName>
    </submittedName>
</protein>
<name>A0A0B1P1U5_UNCNE</name>
<keyword evidence="1" id="KW-0472">Membrane</keyword>
<keyword evidence="1" id="KW-0812">Transmembrane</keyword>
<feature type="transmembrane region" description="Helical" evidence="1">
    <location>
        <begin position="12"/>
        <end position="31"/>
    </location>
</feature>
<evidence type="ECO:0000313" key="3">
    <source>
        <dbReference type="Proteomes" id="UP000030854"/>
    </source>
</evidence>
<gene>
    <name evidence="2" type="ORF">EV44_g4985</name>
</gene>